<proteinExistence type="predicted"/>
<dbReference type="EMBL" id="FPBJ01000001">
    <property type="protein sequence ID" value="SFU26882.1"/>
    <property type="molecule type" value="Genomic_DNA"/>
</dbReference>
<protein>
    <submittedName>
        <fullName evidence="1">Uncharacterized protein</fullName>
    </submittedName>
</protein>
<dbReference type="Proteomes" id="UP000242496">
    <property type="component" value="Unassembled WGS sequence"/>
</dbReference>
<reference evidence="2" key="1">
    <citation type="submission" date="2016-10" db="EMBL/GenBank/DDBJ databases">
        <authorList>
            <person name="Varghese N."/>
            <person name="Submissions S."/>
        </authorList>
    </citation>
    <scope>NUCLEOTIDE SEQUENCE [LARGE SCALE GENOMIC DNA]</scope>
    <source>
        <strain evidence="2">DSM 18168</strain>
    </source>
</reference>
<evidence type="ECO:0000313" key="2">
    <source>
        <dbReference type="Proteomes" id="UP000242496"/>
    </source>
</evidence>
<keyword evidence="2" id="KW-1185">Reference proteome</keyword>
<gene>
    <name evidence="1" type="ORF">SAMN05421784_10114</name>
</gene>
<name>A0A1I7ESJ0_9GAMM</name>
<dbReference type="AlphaFoldDB" id="A0A1I7ESJ0"/>
<sequence>MNNIFVLVIFGLATLSIAVLLYSYDADLEHWLKMCAQKLIKWTPSN</sequence>
<organism evidence="1 2">
    <name type="scientific">Xenorhabdus koppenhoeferi</name>
    <dbReference type="NCBI Taxonomy" id="351659"/>
    <lineage>
        <taxon>Bacteria</taxon>
        <taxon>Pseudomonadati</taxon>
        <taxon>Pseudomonadota</taxon>
        <taxon>Gammaproteobacteria</taxon>
        <taxon>Enterobacterales</taxon>
        <taxon>Morganellaceae</taxon>
        <taxon>Xenorhabdus</taxon>
    </lineage>
</organism>
<evidence type="ECO:0000313" key="1">
    <source>
        <dbReference type="EMBL" id="SFU26882.1"/>
    </source>
</evidence>
<accession>A0A1I7ESJ0</accession>